<dbReference type="Proteomes" id="UP000747542">
    <property type="component" value="Unassembled WGS sequence"/>
</dbReference>
<feature type="region of interest" description="Disordered" evidence="1">
    <location>
        <begin position="1"/>
        <end position="22"/>
    </location>
</feature>
<evidence type="ECO:0000313" key="3">
    <source>
        <dbReference type="Proteomes" id="UP000747542"/>
    </source>
</evidence>
<evidence type="ECO:0000313" key="2">
    <source>
        <dbReference type="EMBL" id="KAG7171518.1"/>
    </source>
</evidence>
<sequence>MRGQTNTATMLSYGRPARDGMGDNEVKHIIKKNLITAGCRTHKEPQIYRSNNKRQDGITPTPWKDA</sequence>
<dbReference type="AlphaFoldDB" id="A0A8J5N1N7"/>
<gene>
    <name evidence="2" type="ORF">Hamer_G027218</name>
</gene>
<organism evidence="2 3">
    <name type="scientific">Homarus americanus</name>
    <name type="common">American lobster</name>
    <dbReference type="NCBI Taxonomy" id="6706"/>
    <lineage>
        <taxon>Eukaryota</taxon>
        <taxon>Metazoa</taxon>
        <taxon>Ecdysozoa</taxon>
        <taxon>Arthropoda</taxon>
        <taxon>Crustacea</taxon>
        <taxon>Multicrustacea</taxon>
        <taxon>Malacostraca</taxon>
        <taxon>Eumalacostraca</taxon>
        <taxon>Eucarida</taxon>
        <taxon>Decapoda</taxon>
        <taxon>Pleocyemata</taxon>
        <taxon>Astacidea</taxon>
        <taxon>Nephropoidea</taxon>
        <taxon>Nephropidae</taxon>
        <taxon>Homarus</taxon>
    </lineage>
</organism>
<evidence type="ECO:0000256" key="1">
    <source>
        <dbReference type="SAM" id="MobiDB-lite"/>
    </source>
</evidence>
<dbReference type="EMBL" id="JAHLQT010012041">
    <property type="protein sequence ID" value="KAG7171518.1"/>
    <property type="molecule type" value="Genomic_DNA"/>
</dbReference>
<comment type="caution">
    <text evidence="2">The sequence shown here is derived from an EMBL/GenBank/DDBJ whole genome shotgun (WGS) entry which is preliminary data.</text>
</comment>
<reference evidence="2" key="1">
    <citation type="journal article" date="2021" name="Sci. Adv.">
        <title>The American lobster genome reveals insights on longevity, neural, and immune adaptations.</title>
        <authorList>
            <person name="Polinski J.M."/>
            <person name="Zimin A.V."/>
            <person name="Clark K.F."/>
            <person name="Kohn A.B."/>
            <person name="Sadowski N."/>
            <person name="Timp W."/>
            <person name="Ptitsyn A."/>
            <person name="Khanna P."/>
            <person name="Romanova D.Y."/>
            <person name="Williams P."/>
            <person name="Greenwood S.J."/>
            <person name="Moroz L.L."/>
            <person name="Walt D.R."/>
            <person name="Bodnar A.G."/>
        </authorList>
    </citation>
    <scope>NUCLEOTIDE SEQUENCE</scope>
    <source>
        <strain evidence="2">GMGI-L3</strain>
    </source>
</reference>
<feature type="region of interest" description="Disordered" evidence="1">
    <location>
        <begin position="41"/>
        <end position="66"/>
    </location>
</feature>
<proteinExistence type="predicted"/>
<protein>
    <submittedName>
        <fullName evidence="2">Uncharacterized protein</fullName>
    </submittedName>
</protein>
<feature type="compositionally biased region" description="Polar residues" evidence="1">
    <location>
        <begin position="1"/>
        <end position="10"/>
    </location>
</feature>
<keyword evidence="3" id="KW-1185">Reference proteome</keyword>
<name>A0A8J5N1N7_HOMAM</name>
<accession>A0A8J5N1N7</accession>